<keyword evidence="10" id="KW-1185">Reference proteome</keyword>
<feature type="transmembrane region" description="Helical" evidence="8">
    <location>
        <begin position="268"/>
        <end position="288"/>
    </location>
</feature>
<dbReference type="AlphaFoldDB" id="A0A9W9CSP9"/>
<evidence type="ECO:0000256" key="3">
    <source>
        <dbReference type="ARBA" id="ARBA00022989"/>
    </source>
</evidence>
<dbReference type="GO" id="GO:0015174">
    <property type="term" value="F:basic amino acid transmembrane transporter activity"/>
    <property type="evidence" value="ECO:0007669"/>
    <property type="project" value="UniProtKB-ARBA"/>
</dbReference>
<reference evidence="9" key="1">
    <citation type="submission" date="2022-10" db="EMBL/GenBank/DDBJ databases">
        <title>Tapping the CABI collections for fungal endophytes: first genome assemblies for Collariella, Neodidymelliopsis, Ascochyta clinopodiicola, Didymella pomorum, Didymosphaeria variabile, Neocosmospora piperis and Neocucurbitaria cava.</title>
        <authorList>
            <person name="Hill R."/>
        </authorList>
    </citation>
    <scope>NUCLEOTIDE SEQUENCE</scope>
    <source>
        <strain evidence="9">IMI 355082</strain>
    </source>
</reference>
<dbReference type="OrthoDB" id="8048523at2759"/>
<comment type="similarity">
    <text evidence="5">Belongs to the laat-1 family.</text>
</comment>
<dbReference type="EMBL" id="JAPEVB010000006">
    <property type="protein sequence ID" value="KAJ4386545.1"/>
    <property type="molecule type" value="Genomic_DNA"/>
</dbReference>
<feature type="transmembrane region" description="Helical" evidence="8">
    <location>
        <begin position="231"/>
        <end position="248"/>
    </location>
</feature>
<feature type="transmembrane region" description="Helical" evidence="8">
    <location>
        <begin position="81"/>
        <end position="103"/>
    </location>
</feature>
<evidence type="ECO:0000313" key="9">
    <source>
        <dbReference type="EMBL" id="KAJ4386545.1"/>
    </source>
</evidence>
<feature type="transmembrane region" description="Helical" evidence="8">
    <location>
        <begin position="300"/>
        <end position="321"/>
    </location>
</feature>
<keyword evidence="3 8" id="KW-1133">Transmembrane helix</keyword>
<dbReference type="GO" id="GO:0034486">
    <property type="term" value="P:vacuolar transmembrane transport"/>
    <property type="evidence" value="ECO:0007669"/>
    <property type="project" value="UniProtKB-ARBA"/>
</dbReference>
<dbReference type="FunFam" id="1.20.1280.290:FF:000012">
    <property type="entry name" value="Vacuolar membrane PQ loop repeat protein"/>
    <property type="match status" value="1"/>
</dbReference>
<dbReference type="Gene3D" id="1.20.1280.290">
    <property type="match status" value="2"/>
</dbReference>
<dbReference type="FunFam" id="1.20.1280.290:FF:000009">
    <property type="entry name" value="PQ loop repeat family protein"/>
    <property type="match status" value="1"/>
</dbReference>
<protein>
    <recommendedName>
        <fullName evidence="11">Vacuolar membrane PQ loop repeat protein</fullName>
    </recommendedName>
</protein>
<proteinExistence type="inferred from homology"/>
<evidence type="ECO:0000256" key="8">
    <source>
        <dbReference type="SAM" id="Phobius"/>
    </source>
</evidence>
<comment type="subcellular location">
    <subcellularLocation>
        <location evidence="1">Membrane</location>
        <topology evidence="1">Multi-pass membrane protein</topology>
    </subcellularLocation>
</comment>
<accession>A0A9W9CSP9</accession>
<gene>
    <name evidence="9" type="ORF">N0V93_009442</name>
</gene>
<dbReference type="Proteomes" id="UP001140453">
    <property type="component" value="Unassembled WGS sequence"/>
</dbReference>
<evidence type="ECO:0000256" key="6">
    <source>
        <dbReference type="ARBA" id="ARBA00050768"/>
    </source>
</evidence>
<sequence>MAAPVMAMRSAVTTTSEIGQSLSGIFGCISLVAWICLLLPQLITNYKAKSADGLSMGFLLIWLLGDLTNLAGALATNLTPSAIAIGIYFCFADAVLITQCVYYNTLNSRKRRRARLSLEAENAVAAEEEPLLSPRRRSSSSANGGGLPGSQRRNSVRRGSSGLDPLARMVTGEDETPQRSAWLTNTLSLGAVYALGVAAWFVSREVVGTDAGVPGDDGAPDEENGNGQTRMVVGLVLGYMSAVCYLCARIPQIIKNWREKSTEGLALLFFLLSLTGNLTYGASLVAYSQNGDYLLKALPWLLGSLGTIAEDAIIFVQFQLYSPQKEGKSAISIEDAEDRSVAPPEYEP</sequence>
<evidence type="ECO:0000313" key="10">
    <source>
        <dbReference type="Proteomes" id="UP001140453"/>
    </source>
</evidence>
<dbReference type="Pfam" id="PF04193">
    <property type="entry name" value="PQ-loop"/>
    <property type="match status" value="2"/>
</dbReference>
<dbReference type="GO" id="GO:0098852">
    <property type="term" value="C:lytic vacuole membrane"/>
    <property type="evidence" value="ECO:0007669"/>
    <property type="project" value="UniProtKB-ARBA"/>
</dbReference>
<comment type="catalytic activity">
    <reaction evidence="6">
        <text>L-histidine(out) + L-arginine(in) = L-histidine(in) + L-arginine(out)</text>
        <dbReference type="Rhea" id="RHEA:71063"/>
        <dbReference type="ChEBI" id="CHEBI:32682"/>
        <dbReference type="ChEBI" id="CHEBI:57595"/>
    </reaction>
</comment>
<organism evidence="9 10">
    <name type="scientific">Gnomoniopsis smithogilvyi</name>
    <dbReference type="NCBI Taxonomy" id="1191159"/>
    <lineage>
        <taxon>Eukaryota</taxon>
        <taxon>Fungi</taxon>
        <taxon>Dikarya</taxon>
        <taxon>Ascomycota</taxon>
        <taxon>Pezizomycotina</taxon>
        <taxon>Sordariomycetes</taxon>
        <taxon>Sordariomycetidae</taxon>
        <taxon>Diaporthales</taxon>
        <taxon>Gnomoniaceae</taxon>
        <taxon>Gnomoniopsis</taxon>
    </lineage>
</organism>
<feature type="region of interest" description="Disordered" evidence="7">
    <location>
        <begin position="129"/>
        <end position="175"/>
    </location>
</feature>
<evidence type="ECO:0000256" key="7">
    <source>
        <dbReference type="SAM" id="MobiDB-lite"/>
    </source>
</evidence>
<dbReference type="InterPro" id="IPR006603">
    <property type="entry name" value="PQ-loop_rpt"/>
</dbReference>
<dbReference type="InterPro" id="IPR051415">
    <property type="entry name" value="LAAT-1"/>
</dbReference>
<feature type="transmembrane region" description="Helical" evidence="8">
    <location>
        <begin position="20"/>
        <end position="42"/>
    </location>
</feature>
<name>A0A9W9CSP9_9PEZI</name>
<dbReference type="PANTHER" id="PTHR16201">
    <property type="entry name" value="SEVEN TRANSMEMBRANE PROTEIN 1-RELATED"/>
    <property type="match status" value="1"/>
</dbReference>
<comment type="caution">
    <text evidence="9">The sequence shown here is derived from an EMBL/GenBank/DDBJ whole genome shotgun (WGS) entry which is preliminary data.</text>
</comment>
<feature type="transmembrane region" description="Helical" evidence="8">
    <location>
        <begin position="182"/>
        <end position="202"/>
    </location>
</feature>
<keyword evidence="2 8" id="KW-0812">Transmembrane</keyword>
<evidence type="ECO:0000256" key="1">
    <source>
        <dbReference type="ARBA" id="ARBA00004141"/>
    </source>
</evidence>
<dbReference type="SMART" id="SM00679">
    <property type="entry name" value="CTNS"/>
    <property type="match status" value="2"/>
</dbReference>
<evidence type="ECO:0000256" key="4">
    <source>
        <dbReference type="ARBA" id="ARBA00023136"/>
    </source>
</evidence>
<evidence type="ECO:0008006" key="11">
    <source>
        <dbReference type="Google" id="ProtNLM"/>
    </source>
</evidence>
<evidence type="ECO:0000256" key="2">
    <source>
        <dbReference type="ARBA" id="ARBA00022692"/>
    </source>
</evidence>
<evidence type="ECO:0000256" key="5">
    <source>
        <dbReference type="ARBA" id="ARBA00038039"/>
    </source>
</evidence>
<keyword evidence="4 8" id="KW-0472">Membrane</keyword>
<dbReference type="PANTHER" id="PTHR16201:SF44">
    <property type="entry name" value="SEVEN TRANSMEMBRANE PROTEIN 1"/>
    <property type="match status" value="1"/>
</dbReference>